<organism evidence="1 2">
    <name type="scientific">Cichorium intybus</name>
    <name type="common">Chicory</name>
    <dbReference type="NCBI Taxonomy" id="13427"/>
    <lineage>
        <taxon>Eukaryota</taxon>
        <taxon>Viridiplantae</taxon>
        <taxon>Streptophyta</taxon>
        <taxon>Embryophyta</taxon>
        <taxon>Tracheophyta</taxon>
        <taxon>Spermatophyta</taxon>
        <taxon>Magnoliopsida</taxon>
        <taxon>eudicotyledons</taxon>
        <taxon>Gunneridae</taxon>
        <taxon>Pentapetalae</taxon>
        <taxon>asterids</taxon>
        <taxon>campanulids</taxon>
        <taxon>Asterales</taxon>
        <taxon>Asteraceae</taxon>
        <taxon>Cichorioideae</taxon>
        <taxon>Cichorieae</taxon>
        <taxon>Cichoriinae</taxon>
        <taxon>Cichorium</taxon>
    </lineage>
</organism>
<name>A0ACB9CVB8_CICIN</name>
<accession>A0ACB9CVB8</accession>
<evidence type="ECO:0000313" key="2">
    <source>
        <dbReference type="Proteomes" id="UP001055811"/>
    </source>
</evidence>
<proteinExistence type="predicted"/>
<reference evidence="2" key="1">
    <citation type="journal article" date="2022" name="Mol. Ecol. Resour.">
        <title>The genomes of chicory, endive, great burdock and yacon provide insights into Asteraceae palaeo-polyploidization history and plant inulin production.</title>
        <authorList>
            <person name="Fan W."/>
            <person name="Wang S."/>
            <person name="Wang H."/>
            <person name="Wang A."/>
            <person name="Jiang F."/>
            <person name="Liu H."/>
            <person name="Zhao H."/>
            <person name="Xu D."/>
            <person name="Zhang Y."/>
        </authorList>
    </citation>
    <scope>NUCLEOTIDE SEQUENCE [LARGE SCALE GENOMIC DNA]</scope>
    <source>
        <strain evidence="2">cv. Punajuju</strain>
    </source>
</reference>
<dbReference type="Proteomes" id="UP001055811">
    <property type="component" value="Linkage Group LG05"/>
</dbReference>
<sequence>MKMSRLLLPSVMLWYGINGCGVRKGKKQPELDAASIQFTDVLKRQYQISRESATDKNGAISRESVKDKNGAVSMILIREKIESMTKEVGLLDVVSSSPASKEITGVELLAVDQPILKAPLKEGHRDKKLEHIARACWMEWKCFQYGAIEHFPMKCSHAKCEVTGDKPRKERGEKKEETNGREGPLCLGSVTLMSCLNISSTIMDEILEVAIAVSKYVQDIEHLEGSKLISICRDGRAGKQLEEIVFELGSHMAECVIVWSPILFEKKKDKLMCMCIDYRESDILKTRTNMMYICTRYWSYFMEKSDMRSFQV</sequence>
<evidence type="ECO:0000313" key="1">
    <source>
        <dbReference type="EMBL" id="KAI3738205.1"/>
    </source>
</evidence>
<keyword evidence="2" id="KW-1185">Reference proteome</keyword>
<comment type="caution">
    <text evidence="1">The sequence shown here is derived from an EMBL/GenBank/DDBJ whole genome shotgun (WGS) entry which is preliminary data.</text>
</comment>
<dbReference type="EMBL" id="CM042013">
    <property type="protein sequence ID" value="KAI3738205.1"/>
    <property type="molecule type" value="Genomic_DNA"/>
</dbReference>
<protein>
    <submittedName>
        <fullName evidence="1">Uncharacterized protein</fullName>
    </submittedName>
</protein>
<gene>
    <name evidence="1" type="ORF">L2E82_28228</name>
</gene>
<reference evidence="1 2" key="2">
    <citation type="journal article" date="2022" name="Mol. Ecol. Resour.">
        <title>The genomes of chicory, endive, great burdock and yacon provide insights into Asteraceae paleo-polyploidization history and plant inulin production.</title>
        <authorList>
            <person name="Fan W."/>
            <person name="Wang S."/>
            <person name="Wang H."/>
            <person name="Wang A."/>
            <person name="Jiang F."/>
            <person name="Liu H."/>
            <person name="Zhao H."/>
            <person name="Xu D."/>
            <person name="Zhang Y."/>
        </authorList>
    </citation>
    <scope>NUCLEOTIDE SEQUENCE [LARGE SCALE GENOMIC DNA]</scope>
    <source>
        <strain evidence="2">cv. Punajuju</strain>
        <tissue evidence="1">Leaves</tissue>
    </source>
</reference>